<reference evidence="7 8" key="1">
    <citation type="journal article" date="2021" name="Int. J. Syst. Evol. Microbiol.">
        <title>Salipiger mangrovisoli sp. nov., isolated from mangrove soil and the proposal for the reclassification of Paraphaeobacter pallidus as Salipiger pallidus comb. nov.</title>
        <authorList>
            <person name="Du J."/>
            <person name="Liu Y."/>
            <person name="Pei T."/>
            <person name="Deng M.R."/>
            <person name="Zhu H."/>
        </authorList>
    </citation>
    <scope>NUCLEOTIDE SEQUENCE [LARGE SCALE GENOMIC DNA]</scope>
    <source>
        <strain evidence="7 8">6D45A</strain>
    </source>
</reference>
<keyword evidence="2 5" id="KW-0812">Transmembrane</keyword>
<comment type="subcellular location">
    <subcellularLocation>
        <location evidence="1">Membrane</location>
        <topology evidence="1">Multi-pass membrane protein</topology>
    </subcellularLocation>
</comment>
<dbReference type="Proteomes" id="UP000607796">
    <property type="component" value="Unassembled WGS sequence"/>
</dbReference>
<name>A0ABR9X944_9RHOB</name>
<gene>
    <name evidence="7" type="ORF">IQ782_25035</name>
</gene>
<accession>A0ABR9X944</accession>
<evidence type="ECO:0000256" key="1">
    <source>
        <dbReference type="ARBA" id="ARBA00004141"/>
    </source>
</evidence>
<feature type="transmembrane region" description="Helical" evidence="5">
    <location>
        <begin position="12"/>
        <end position="33"/>
    </location>
</feature>
<feature type="domain" description="Ferric oxidoreductase" evidence="6">
    <location>
        <begin position="46"/>
        <end position="160"/>
    </location>
</feature>
<dbReference type="InterPro" id="IPR013130">
    <property type="entry name" value="Fe3_Rdtase_TM_dom"/>
</dbReference>
<keyword evidence="4 5" id="KW-0472">Membrane</keyword>
<evidence type="ECO:0000256" key="2">
    <source>
        <dbReference type="ARBA" id="ARBA00022692"/>
    </source>
</evidence>
<dbReference type="RefSeq" id="WP_194137392.1">
    <property type="nucleotide sequence ID" value="NZ_JADFFK010000026.1"/>
</dbReference>
<evidence type="ECO:0000313" key="7">
    <source>
        <dbReference type="EMBL" id="MBE9640119.1"/>
    </source>
</evidence>
<feature type="transmembrane region" description="Helical" evidence="5">
    <location>
        <begin position="81"/>
        <end position="99"/>
    </location>
</feature>
<evidence type="ECO:0000256" key="3">
    <source>
        <dbReference type="ARBA" id="ARBA00022989"/>
    </source>
</evidence>
<evidence type="ECO:0000259" key="6">
    <source>
        <dbReference type="Pfam" id="PF01794"/>
    </source>
</evidence>
<feature type="transmembrane region" description="Helical" evidence="5">
    <location>
        <begin position="145"/>
        <end position="168"/>
    </location>
</feature>
<evidence type="ECO:0000256" key="4">
    <source>
        <dbReference type="ARBA" id="ARBA00023136"/>
    </source>
</evidence>
<sequence>MTLAVVCRAILGWAAIIAVIATALFVAAGSSYLQYRTPVYVAAGFAGVVALCLLLVQPLLATGMLPGLPLRAGRRVHRWTGVALVLAVAMHVAGLGIASPPDMLDALTFTAPTLFSVFGVVAMWALVAAALLAGVRKRRSLRPQAWRLAHCTAAAVVVVGSVAHAMLIEGTMGSVSKTLLCALVIGSSALTAARLRPWAGAWRAWPGQARK</sequence>
<dbReference type="EMBL" id="JADFFK010000026">
    <property type="protein sequence ID" value="MBE9640119.1"/>
    <property type="molecule type" value="Genomic_DNA"/>
</dbReference>
<keyword evidence="8" id="KW-1185">Reference proteome</keyword>
<evidence type="ECO:0000313" key="8">
    <source>
        <dbReference type="Proteomes" id="UP000607796"/>
    </source>
</evidence>
<feature type="transmembrane region" description="Helical" evidence="5">
    <location>
        <begin position="39"/>
        <end position="60"/>
    </location>
</feature>
<proteinExistence type="predicted"/>
<keyword evidence="3 5" id="KW-1133">Transmembrane helix</keyword>
<dbReference type="Pfam" id="PF01794">
    <property type="entry name" value="Ferric_reduct"/>
    <property type="match status" value="1"/>
</dbReference>
<evidence type="ECO:0000256" key="5">
    <source>
        <dbReference type="SAM" id="Phobius"/>
    </source>
</evidence>
<protein>
    <submittedName>
        <fullName evidence="7">Ferric reductase-like transmembrane domain-containing protein</fullName>
    </submittedName>
</protein>
<feature type="transmembrane region" description="Helical" evidence="5">
    <location>
        <begin position="111"/>
        <end position="133"/>
    </location>
</feature>
<comment type="caution">
    <text evidence="7">The sequence shown here is derived from an EMBL/GenBank/DDBJ whole genome shotgun (WGS) entry which is preliminary data.</text>
</comment>
<organism evidence="7 8">
    <name type="scientific">Salipiger mangrovisoli</name>
    <dbReference type="NCBI Taxonomy" id="2865933"/>
    <lineage>
        <taxon>Bacteria</taxon>
        <taxon>Pseudomonadati</taxon>
        <taxon>Pseudomonadota</taxon>
        <taxon>Alphaproteobacteria</taxon>
        <taxon>Rhodobacterales</taxon>
        <taxon>Roseobacteraceae</taxon>
        <taxon>Salipiger</taxon>
    </lineage>
</organism>